<organism evidence="1 2">
    <name type="scientific">Russula earlei</name>
    <dbReference type="NCBI Taxonomy" id="71964"/>
    <lineage>
        <taxon>Eukaryota</taxon>
        <taxon>Fungi</taxon>
        <taxon>Dikarya</taxon>
        <taxon>Basidiomycota</taxon>
        <taxon>Agaricomycotina</taxon>
        <taxon>Agaricomycetes</taxon>
        <taxon>Russulales</taxon>
        <taxon>Russulaceae</taxon>
        <taxon>Russula</taxon>
    </lineage>
</organism>
<sequence length="161" mass="18058">MGTSIASFFAANPAIVIAMIVPILYIVILSRPSGPIRLLPGPKPVSLLTGSIPRGVWVSDAQVSHLEWTRRYGPVFRYRSWFMMSKVITTDPQALNYILNTPGFVKRGEGRQFFERLLGKGVLVIEGLQHKKQVEHCHFPFFRVLSHPICTMRGKLGVEGL</sequence>
<dbReference type="EMBL" id="JAGFNK010000001">
    <property type="protein sequence ID" value="KAI9513468.1"/>
    <property type="molecule type" value="Genomic_DNA"/>
</dbReference>
<comment type="caution">
    <text evidence="1">The sequence shown here is derived from an EMBL/GenBank/DDBJ whole genome shotgun (WGS) entry which is preliminary data.</text>
</comment>
<name>A0ACC0UP65_9AGAM</name>
<evidence type="ECO:0000313" key="1">
    <source>
        <dbReference type="EMBL" id="KAI9513468.1"/>
    </source>
</evidence>
<accession>A0ACC0UP65</accession>
<protein>
    <submittedName>
        <fullName evidence="1">Uncharacterized protein</fullName>
    </submittedName>
</protein>
<proteinExistence type="predicted"/>
<gene>
    <name evidence="1" type="ORF">F5148DRAFT_1155895</name>
</gene>
<evidence type="ECO:0000313" key="2">
    <source>
        <dbReference type="Proteomes" id="UP001207468"/>
    </source>
</evidence>
<keyword evidence="2" id="KW-1185">Reference proteome</keyword>
<dbReference type="Proteomes" id="UP001207468">
    <property type="component" value="Unassembled WGS sequence"/>
</dbReference>
<reference evidence="1" key="1">
    <citation type="submission" date="2021-03" db="EMBL/GenBank/DDBJ databases">
        <title>Evolutionary priming and transition to the ectomycorrhizal habit in an iconic lineage of mushroom-forming fungi: is preadaptation a requirement?</title>
        <authorList>
            <consortium name="DOE Joint Genome Institute"/>
            <person name="Looney B.P."/>
            <person name="Miyauchi S."/>
            <person name="Morin E."/>
            <person name="Drula E."/>
            <person name="Courty P.E."/>
            <person name="Chicoki N."/>
            <person name="Fauchery L."/>
            <person name="Kohler A."/>
            <person name="Kuo A."/>
            <person name="LaButti K."/>
            <person name="Pangilinan J."/>
            <person name="Lipzen A."/>
            <person name="Riley R."/>
            <person name="Andreopoulos W."/>
            <person name="He G."/>
            <person name="Johnson J."/>
            <person name="Barry K.W."/>
            <person name="Grigoriev I.V."/>
            <person name="Nagy L."/>
            <person name="Hibbett D."/>
            <person name="Henrissat B."/>
            <person name="Matheny P.B."/>
            <person name="Labbe J."/>
            <person name="Martin A.F."/>
        </authorList>
    </citation>
    <scope>NUCLEOTIDE SEQUENCE</scope>
    <source>
        <strain evidence="1">BPL698</strain>
    </source>
</reference>